<feature type="transmembrane region" description="Helical" evidence="1">
    <location>
        <begin position="12"/>
        <end position="35"/>
    </location>
</feature>
<dbReference type="Proteomes" id="UP001054821">
    <property type="component" value="Chromosome 3"/>
</dbReference>
<proteinExistence type="predicted"/>
<dbReference type="AlphaFoldDB" id="A0AAD4ZAI5"/>
<evidence type="ECO:0000256" key="1">
    <source>
        <dbReference type="SAM" id="Phobius"/>
    </source>
</evidence>
<keyword evidence="1" id="KW-1133">Transmembrane helix</keyword>
<comment type="caution">
    <text evidence="2">The sequence shown here is derived from an EMBL/GenBank/DDBJ whole genome shotgun (WGS) entry which is preliminary data.</text>
</comment>
<name>A0AAD4ZAI5_PRUDU</name>
<keyword evidence="1" id="KW-0472">Membrane</keyword>
<accession>A0AAD4ZAI5</accession>
<keyword evidence="3" id="KW-1185">Reference proteome</keyword>
<reference evidence="2 3" key="1">
    <citation type="journal article" date="2022" name="G3 (Bethesda)">
        <title>Whole-genome sequence and methylome profiling of the almond [Prunus dulcis (Mill.) D.A. Webb] cultivar 'Nonpareil'.</title>
        <authorList>
            <person name="D'Amico-Willman K.M."/>
            <person name="Ouma W.Z."/>
            <person name="Meulia T."/>
            <person name="Sideli G.M."/>
            <person name="Gradziel T.M."/>
            <person name="Fresnedo-Ramirez J."/>
        </authorList>
    </citation>
    <scope>NUCLEOTIDE SEQUENCE [LARGE SCALE GENOMIC DNA]</scope>
    <source>
        <strain evidence="2">Clone GOH B32 T37-40</strain>
    </source>
</reference>
<protein>
    <submittedName>
        <fullName evidence="2">Uncharacterized protein</fullName>
    </submittedName>
</protein>
<dbReference type="EMBL" id="JAJFAZ020000003">
    <property type="protein sequence ID" value="KAI5337943.1"/>
    <property type="molecule type" value="Genomic_DNA"/>
</dbReference>
<organism evidence="2 3">
    <name type="scientific">Prunus dulcis</name>
    <name type="common">Almond</name>
    <name type="synonym">Amygdalus dulcis</name>
    <dbReference type="NCBI Taxonomy" id="3755"/>
    <lineage>
        <taxon>Eukaryota</taxon>
        <taxon>Viridiplantae</taxon>
        <taxon>Streptophyta</taxon>
        <taxon>Embryophyta</taxon>
        <taxon>Tracheophyta</taxon>
        <taxon>Spermatophyta</taxon>
        <taxon>Magnoliopsida</taxon>
        <taxon>eudicotyledons</taxon>
        <taxon>Gunneridae</taxon>
        <taxon>Pentapetalae</taxon>
        <taxon>rosids</taxon>
        <taxon>fabids</taxon>
        <taxon>Rosales</taxon>
        <taxon>Rosaceae</taxon>
        <taxon>Amygdaloideae</taxon>
        <taxon>Amygdaleae</taxon>
        <taxon>Prunus</taxon>
    </lineage>
</organism>
<evidence type="ECO:0000313" key="2">
    <source>
        <dbReference type="EMBL" id="KAI5337943.1"/>
    </source>
</evidence>
<keyword evidence="1" id="KW-0812">Transmembrane</keyword>
<gene>
    <name evidence="2" type="ORF">L3X38_017214</name>
</gene>
<sequence>MGIKCEELQGALPLPIVTVKVAVYSFGIVLIEIVIRGRNGDRSRSSPYLPQTLQKRAQECPPNRQPISDGKSFQSMKISTLKLLSLLPKHQVINLFNHGVTLQN</sequence>
<evidence type="ECO:0000313" key="3">
    <source>
        <dbReference type="Proteomes" id="UP001054821"/>
    </source>
</evidence>